<sequence length="39" mass="4094">MRQRAAVPGRMIPALSLVARQNAATYALVLQLAIPSASS</sequence>
<organism evidence="1 2">
    <name type="scientific">Thermomicrobium roseum (strain ATCC 27502 / DSM 5159 / P-2)</name>
    <dbReference type="NCBI Taxonomy" id="309801"/>
    <lineage>
        <taxon>Bacteria</taxon>
        <taxon>Pseudomonadati</taxon>
        <taxon>Thermomicrobiota</taxon>
        <taxon>Thermomicrobia</taxon>
        <taxon>Thermomicrobiales</taxon>
        <taxon>Thermomicrobiaceae</taxon>
        <taxon>Thermomicrobium</taxon>
    </lineage>
</organism>
<dbReference type="STRING" id="309801.trd_1764"/>
<reference evidence="1 2" key="1">
    <citation type="journal article" date="2009" name="PLoS ONE">
        <title>Complete genome sequence of the aerobic CO-oxidizing thermophile Thermomicrobium roseum.</title>
        <authorList>
            <person name="Wu D."/>
            <person name="Raymond J."/>
            <person name="Wu M."/>
            <person name="Chatterji S."/>
            <person name="Ren Q."/>
            <person name="Graham J.E."/>
            <person name="Bryant D.A."/>
            <person name="Robb F."/>
            <person name="Colman A."/>
            <person name="Tallon L.J."/>
            <person name="Badger J.H."/>
            <person name="Madupu R."/>
            <person name="Ward N.L."/>
            <person name="Eisen J.A."/>
        </authorList>
    </citation>
    <scope>NUCLEOTIDE SEQUENCE [LARGE SCALE GENOMIC DNA]</scope>
    <source>
        <strain evidence="2">ATCC 27502 / DSM 5159 / P-2</strain>
    </source>
</reference>
<name>B9L153_THERP</name>
<protein>
    <submittedName>
        <fullName evidence="1">Uncharacterized protein</fullName>
    </submittedName>
</protein>
<dbReference type="HOGENOM" id="CLU_3318427_0_0_0"/>
<dbReference type="EMBL" id="CP001275">
    <property type="protein sequence ID" value="ACM04873.1"/>
    <property type="molecule type" value="Genomic_DNA"/>
</dbReference>
<dbReference type="AlphaFoldDB" id="B9L153"/>
<dbReference type="KEGG" id="tro:trd_1764"/>
<evidence type="ECO:0000313" key="1">
    <source>
        <dbReference type="EMBL" id="ACM04873.1"/>
    </source>
</evidence>
<proteinExistence type="predicted"/>
<accession>B9L153</accession>
<dbReference type="Proteomes" id="UP000000447">
    <property type="component" value="Chromosome"/>
</dbReference>
<evidence type="ECO:0000313" key="2">
    <source>
        <dbReference type="Proteomes" id="UP000000447"/>
    </source>
</evidence>
<gene>
    <name evidence="1" type="ordered locus">trd_1764</name>
</gene>
<keyword evidence="2" id="KW-1185">Reference proteome</keyword>